<dbReference type="STRING" id="482461.SAMN05216244_0221"/>
<gene>
    <name evidence="2" type="ORF">SAMN05216244_0221</name>
</gene>
<organism evidence="2 3">
    <name type="scientific">Sediminibacillus halophilus</name>
    <dbReference type="NCBI Taxonomy" id="482461"/>
    <lineage>
        <taxon>Bacteria</taxon>
        <taxon>Bacillati</taxon>
        <taxon>Bacillota</taxon>
        <taxon>Bacilli</taxon>
        <taxon>Bacillales</taxon>
        <taxon>Bacillaceae</taxon>
        <taxon>Sediminibacillus</taxon>
    </lineage>
</organism>
<dbReference type="EMBL" id="FNHF01000001">
    <property type="protein sequence ID" value="SDL63807.1"/>
    <property type="molecule type" value="Genomic_DNA"/>
</dbReference>
<dbReference type="InterPro" id="IPR000182">
    <property type="entry name" value="GNAT_dom"/>
</dbReference>
<dbReference type="PROSITE" id="PS51186">
    <property type="entry name" value="GNAT"/>
    <property type="match status" value="1"/>
</dbReference>
<protein>
    <recommendedName>
        <fullName evidence="1">N-acetyltransferase domain-containing protein</fullName>
    </recommendedName>
</protein>
<evidence type="ECO:0000313" key="2">
    <source>
        <dbReference type="EMBL" id="SDL63807.1"/>
    </source>
</evidence>
<dbReference type="Gene3D" id="3.40.630.30">
    <property type="match status" value="1"/>
</dbReference>
<proteinExistence type="predicted"/>
<feature type="domain" description="N-acetyltransferase" evidence="1">
    <location>
        <begin position="133"/>
        <end position="269"/>
    </location>
</feature>
<evidence type="ECO:0000313" key="3">
    <source>
        <dbReference type="Proteomes" id="UP000182347"/>
    </source>
</evidence>
<dbReference type="InterPro" id="IPR016181">
    <property type="entry name" value="Acyl_CoA_acyltransferase"/>
</dbReference>
<evidence type="ECO:0000259" key="1">
    <source>
        <dbReference type="PROSITE" id="PS51186"/>
    </source>
</evidence>
<dbReference type="GO" id="GO:0016747">
    <property type="term" value="F:acyltransferase activity, transferring groups other than amino-acyl groups"/>
    <property type="evidence" value="ECO:0007669"/>
    <property type="project" value="InterPro"/>
</dbReference>
<dbReference type="Pfam" id="PF00583">
    <property type="entry name" value="Acetyltransf_1"/>
    <property type="match status" value="1"/>
</dbReference>
<sequence length="269" mass="29880">MVSTKELAYDIEQSEISCLQSRLSAIKKIEGNPMGIDLKCFGHATCFSAAGIPGPSFNTVKGLEDSDVKLLDQIIEFYEQRGIPARWELTPAHVSRKLLTPLSEKGYYHSDFHTSLYVSVSSVVTDEKEEGDVVVRRLKSDEFDIFASIYADSFDMPEALKPAIKANNQVLEIDRNWLFYLATVDEKPAGIAVLYIDEAVAVLAAAATLPEFRRKGVHKALINKRAIAARSRNCRLLAGQAGFGSASMRNMERAGMKIAFTKAIWSRRK</sequence>
<reference evidence="3" key="1">
    <citation type="submission" date="2016-10" db="EMBL/GenBank/DDBJ databases">
        <authorList>
            <person name="Varghese N."/>
            <person name="Submissions S."/>
        </authorList>
    </citation>
    <scope>NUCLEOTIDE SEQUENCE [LARGE SCALE GENOMIC DNA]</scope>
    <source>
        <strain evidence="3">CGMCC 1.6199</strain>
    </source>
</reference>
<dbReference type="Proteomes" id="UP000182347">
    <property type="component" value="Unassembled WGS sequence"/>
</dbReference>
<name>A0A1G9LPS3_9BACI</name>
<keyword evidence="3" id="KW-1185">Reference proteome</keyword>
<dbReference type="SUPFAM" id="SSF55729">
    <property type="entry name" value="Acyl-CoA N-acyltransferases (Nat)"/>
    <property type="match status" value="1"/>
</dbReference>
<accession>A0A1G9LPS3</accession>
<dbReference type="AlphaFoldDB" id="A0A1G9LPS3"/>
<dbReference type="CDD" id="cd04301">
    <property type="entry name" value="NAT_SF"/>
    <property type="match status" value="1"/>
</dbReference>